<name>W3X0U7_PESFW</name>
<evidence type="ECO:0000256" key="1">
    <source>
        <dbReference type="ARBA" id="ARBA00005495"/>
    </source>
</evidence>
<sequence length="312" mass="34312">MPSTSQSITATCQCGAAQHNVTMPDTSSPVPAVFCHCDSCRHMSGCLSVTSIALPPNVPPQTGLLDRLTPFEFSKNRITHYFCSICGTHMVARVLPRQGRKDFEELWFFMCGTIQNMLLAYQPCHEFIADTIDGGIAKFLSFDNGRQIERWAQRPEDGQHLPLDWSSHTGQATPSPPDGTLHAHCKCRGVEFWITRLSTPSKYAATICDCESCRLSSGMDSRVVGLAQIPIQNMSLDREGCTPCPENFSFGTIKKYQHVSGEERAFCATCGASIFVDRHGLGTLRIAVGLFVSSKGARAEDWLEWKGIAQVG</sequence>
<proteinExistence type="inferred from homology"/>
<keyword evidence="3" id="KW-0862">Zinc</keyword>
<dbReference type="InterPro" id="IPR011057">
    <property type="entry name" value="Mss4-like_sf"/>
</dbReference>
<dbReference type="Gene3D" id="3.90.1590.10">
    <property type="entry name" value="glutathione-dependent formaldehyde- activating enzyme (gfa)"/>
    <property type="match status" value="1"/>
</dbReference>
<dbReference type="OrthoDB" id="5422068at2759"/>
<dbReference type="Gene3D" id="2.170.150.70">
    <property type="match status" value="1"/>
</dbReference>
<dbReference type="PANTHER" id="PTHR33337:SF40">
    <property type="entry name" value="CENP-V_GFA DOMAIN-CONTAINING PROTEIN-RELATED"/>
    <property type="match status" value="1"/>
</dbReference>
<evidence type="ECO:0000259" key="5">
    <source>
        <dbReference type="PROSITE" id="PS51891"/>
    </source>
</evidence>
<gene>
    <name evidence="6" type="ORF">PFICI_08865</name>
</gene>
<dbReference type="SUPFAM" id="SSF51316">
    <property type="entry name" value="Mss4-like"/>
    <property type="match status" value="2"/>
</dbReference>
<feature type="domain" description="CENP-V/GFA" evidence="5">
    <location>
        <begin position="8"/>
        <end position="122"/>
    </location>
</feature>
<protein>
    <recommendedName>
        <fullName evidence="5">CENP-V/GFA domain-containing protein</fullName>
    </recommendedName>
</protein>
<dbReference type="InterPro" id="IPR006913">
    <property type="entry name" value="CENP-V/GFA"/>
</dbReference>
<keyword evidence="7" id="KW-1185">Reference proteome</keyword>
<dbReference type="EMBL" id="KI912114">
    <property type="protein sequence ID" value="ETS79012.1"/>
    <property type="molecule type" value="Genomic_DNA"/>
</dbReference>
<dbReference type="GO" id="GO:0046872">
    <property type="term" value="F:metal ion binding"/>
    <property type="evidence" value="ECO:0007669"/>
    <property type="project" value="UniProtKB-KW"/>
</dbReference>
<dbReference type="RefSeq" id="XP_007835637.1">
    <property type="nucleotide sequence ID" value="XM_007837446.1"/>
</dbReference>
<evidence type="ECO:0000256" key="4">
    <source>
        <dbReference type="ARBA" id="ARBA00023239"/>
    </source>
</evidence>
<evidence type="ECO:0000256" key="3">
    <source>
        <dbReference type="ARBA" id="ARBA00022833"/>
    </source>
</evidence>
<dbReference type="PROSITE" id="PS51891">
    <property type="entry name" value="CENP_V_GFA"/>
    <property type="match status" value="2"/>
</dbReference>
<dbReference type="Proteomes" id="UP000030651">
    <property type="component" value="Unassembled WGS sequence"/>
</dbReference>
<evidence type="ECO:0000256" key="2">
    <source>
        <dbReference type="ARBA" id="ARBA00022723"/>
    </source>
</evidence>
<dbReference type="eggNOG" id="ENOG502S13F">
    <property type="taxonomic scope" value="Eukaryota"/>
</dbReference>
<dbReference type="Pfam" id="PF04828">
    <property type="entry name" value="GFA"/>
    <property type="match status" value="2"/>
</dbReference>
<dbReference type="GeneID" id="19273878"/>
<dbReference type="HOGENOM" id="CLU_038839_1_0_1"/>
<accession>W3X0U7</accession>
<reference evidence="7" key="1">
    <citation type="journal article" date="2015" name="BMC Genomics">
        <title>Genomic and transcriptomic analysis of the endophytic fungus Pestalotiopsis fici reveals its lifestyle and high potential for synthesis of natural products.</title>
        <authorList>
            <person name="Wang X."/>
            <person name="Zhang X."/>
            <person name="Liu L."/>
            <person name="Xiang M."/>
            <person name="Wang W."/>
            <person name="Sun X."/>
            <person name="Che Y."/>
            <person name="Guo L."/>
            <person name="Liu G."/>
            <person name="Guo L."/>
            <person name="Wang C."/>
            <person name="Yin W.B."/>
            <person name="Stadler M."/>
            <person name="Zhang X."/>
            <person name="Liu X."/>
        </authorList>
    </citation>
    <scope>NUCLEOTIDE SEQUENCE [LARGE SCALE GENOMIC DNA]</scope>
    <source>
        <strain evidence="7">W106-1 / CGMCC3.15140</strain>
    </source>
</reference>
<feature type="domain" description="CENP-V/GFA" evidence="5">
    <location>
        <begin position="181"/>
        <end position="306"/>
    </location>
</feature>
<dbReference type="InParanoid" id="W3X0U7"/>
<keyword evidence="2" id="KW-0479">Metal-binding</keyword>
<comment type="similarity">
    <text evidence="1">Belongs to the Gfa family.</text>
</comment>
<keyword evidence="4" id="KW-0456">Lyase</keyword>
<evidence type="ECO:0000313" key="6">
    <source>
        <dbReference type="EMBL" id="ETS79012.1"/>
    </source>
</evidence>
<dbReference type="GO" id="GO:0016846">
    <property type="term" value="F:carbon-sulfur lyase activity"/>
    <property type="evidence" value="ECO:0007669"/>
    <property type="project" value="InterPro"/>
</dbReference>
<dbReference type="PANTHER" id="PTHR33337">
    <property type="entry name" value="GFA DOMAIN-CONTAINING PROTEIN"/>
    <property type="match status" value="1"/>
</dbReference>
<organism evidence="6 7">
    <name type="scientific">Pestalotiopsis fici (strain W106-1 / CGMCC3.15140)</name>
    <dbReference type="NCBI Taxonomy" id="1229662"/>
    <lineage>
        <taxon>Eukaryota</taxon>
        <taxon>Fungi</taxon>
        <taxon>Dikarya</taxon>
        <taxon>Ascomycota</taxon>
        <taxon>Pezizomycotina</taxon>
        <taxon>Sordariomycetes</taxon>
        <taxon>Xylariomycetidae</taxon>
        <taxon>Amphisphaeriales</taxon>
        <taxon>Sporocadaceae</taxon>
        <taxon>Pestalotiopsis</taxon>
    </lineage>
</organism>
<dbReference type="AlphaFoldDB" id="W3X0U7"/>
<dbReference type="OMA" id="KELDGWC"/>
<dbReference type="KEGG" id="pfy:PFICI_08865"/>
<evidence type="ECO:0000313" key="7">
    <source>
        <dbReference type="Proteomes" id="UP000030651"/>
    </source>
</evidence>